<proteinExistence type="inferred from homology"/>
<feature type="domain" description="RNA polymerase sigma-70 region 2" evidence="5">
    <location>
        <begin position="14"/>
        <end position="81"/>
    </location>
</feature>
<keyword evidence="4" id="KW-0804">Transcription</keyword>
<dbReference type="NCBIfam" id="TIGR02937">
    <property type="entry name" value="sigma70-ECF"/>
    <property type="match status" value="1"/>
</dbReference>
<evidence type="ECO:0000313" key="8">
    <source>
        <dbReference type="Proteomes" id="UP000598426"/>
    </source>
</evidence>
<dbReference type="PANTHER" id="PTHR43133:SF25">
    <property type="entry name" value="RNA POLYMERASE SIGMA FACTOR RFAY-RELATED"/>
    <property type="match status" value="1"/>
</dbReference>
<dbReference type="InterPro" id="IPR013249">
    <property type="entry name" value="RNA_pol_sigma70_r4_t2"/>
</dbReference>
<keyword evidence="3" id="KW-0731">Sigma factor</keyword>
<dbReference type="Gene3D" id="1.10.10.10">
    <property type="entry name" value="Winged helix-like DNA-binding domain superfamily/Winged helix DNA-binding domain"/>
    <property type="match status" value="1"/>
</dbReference>
<sequence>MSGTDSGALLEQCVRDHGADVFRYWRRRTATTADAADGYGETLLTAWRVRQKIPGDPTAARMWLFTVGRNVLRNDRRVSARRSAAVRRLRDHMSTLPTADEPEEAVAVRAAIDALAPDLGEVIRLTYWDGFRSDEVAQLIGTSPSTVRKRLVEARALLRESLVDEFDGVDAAP</sequence>
<evidence type="ECO:0000256" key="4">
    <source>
        <dbReference type="ARBA" id="ARBA00023163"/>
    </source>
</evidence>
<feature type="domain" description="RNA polymerase sigma factor 70 region 4 type 2" evidence="6">
    <location>
        <begin position="107"/>
        <end position="158"/>
    </location>
</feature>
<dbReference type="SUPFAM" id="SSF88659">
    <property type="entry name" value="Sigma3 and sigma4 domains of RNA polymerase sigma factors"/>
    <property type="match status" value="1"/>
</dbReference>
<evidence type="ECO:0000259" key="6">
    <source>
        <dbReference type="Pfam" id="PF08281"/>
    </source>
</evidence>
<comment type="caution">
    <text evidence="7">The sequence shown here is derived from an EMBL/GenBank/DDBJ whole genome shotgun (WGS) entry which is preliminary data.</text>
</comment>
<reference evidence="7 8" key="1">
    <citation type="submission" date="2020-09" db="EMBL/GenBank/DDBJ databases">
        <title>Isolation and identification of active actinomycetes.</title>
        <authorList>
            <person name="Li X."/>
        </authorList>
    </citation>
    <scope>NUCLEOTIDE SEQUENCE [LARGE SCALE GENOMIC DNA]</scope>
    <source>
        <strain evidence="7 8">NEAU-LLC</strain>
    </source>
</reference>
<comment type="similarity">
    <text evidence="1">Belongs to the sigma-70 factor family. ECF subfamily.</text>
</comment>
<dbReference type="PANTHER" id="PTHR43133">
    <property type="entry name" value="RNA POLYMERASE ECF-TYPE SIGMA FACTO"/>
    <property type="match status" value="1"/>
</dbReference>
<dbReference type="Gene3D" id="1.10.1740.10">
    <property type="match status" value="1"/>
</dbReference>
<protein>
    <submittedName>
        <fullName evidence="7">Sigma-70 family RNA polymerase sigma factor</fullName>
    </submittedName>
</protein>
<gene>
    <name evidence="7" type="ORF">IF188_15125</name>
</gene>
<dbReference type="InterPro" id="IPR014284">
    <property type="entry name" value="RNA_pol_sigma-70_dom"/>
</dbReference>
<dbReference type="RefSeq" id="WP_191172631.1">
    <property type="nucleotide sequence ID" value="NZ_JACXZS010000010.1"/>
</dbReference>
<dbReference type="InterPro" id="IPR007627">
    <property type="entry name" value="RNA_pol_sigma70_r2"/>
</dbReference>
<evidence type="ECO:0000256" key="2">
    <source>
        <dbReference type="ARBA" id="ARBA00023015"/>
    </source>
</evidence>
<dbReference type="Pfam" id="PF04542">
    <property type="entry name" value="Sigma70_r2"/>
    <property type="match status" value="1"/>
</dbReference>
<dbReference type="InterPro" id="IPR013324">
    <property type="entry name" value="RNA_pol_sigma_r3/r4-like"/>
</dbReference>
<evidence type="ECO:0000313" key="7">
    <source>
        <dbReference type="EMBL" id="MBD3943026.1"/>
    </source>
</evidence>
<dbReference type="Pfam" id="PF08281">
    <property type="entry name" value="Sigma70_r4_2"/>
    <property type="match status" value="1"/>
</dbReference>
<dbReference type="Proteomes" id="UP000598426">
    <property type="component" value="Unassembled WGS sequence"/>
</dbReference>
<dbReference type="SUPFAM" id="SSF88946">
    <property type="entry name" value="Sigma2 domain of RNA polymerase sigma factors"/>
    <property type="match status" value="1"/>
</dbReference>
<dbReference type="EMBL" id="JACXZS010000010">
    <property type="protein sequence ID" value="MBD3943026.1"/>
    <property type="molecule type" value="Genomic_DNA"/>
</dbReference>
<evidence type="ECO:0000259" key="5">
    <source>
        <dbReference type="Pfam" id="PF04542"/>
    </source>
</evidence>
<dbReference type="InterPro" id="IPR039425">
    <property type="entry name" value="RNA_pol_sigma-70-like"/>
</dbReference>
<accession>A0ABR8NTU0</accession>
<dbReference type="InterPro" id="IPR036388">
    <property type="entry name" value="WH-like_DNA-bd_sf"/>
</dbReference>
<evidence type="ECO:0000256" key="3">
    <source>
        <dbReference type="ARBA" id="ARBA00023082"/>
    </source>
</evidence>
<keyword evidence="2" id="KW-0805">Transcription regulation</keyword>
<keyword evidence="8" id="KW-1185">Reference proteome</keyword>
<name>A0ABR8NTU0_9MICO</name>
<dbReference type="InterPro" id="IPR013325">
    <property type="entry name" value="RNA_pol_sigma_r2"/>
</dbReference>
<organism evidence="7 8">
    <name type="scientific">Microbacterium helvum</name>
    <dbReference type="NCBI Taxonomy" id="2773713"/>
    <lineage>
        <taxon>Bacteria</taxon>
        <taxon>Bacillati</taxon>
        <taxon>Actinomycetota</taxon>
        <taxon>Actinomycetes</taxon>
        <taxon>Micrococcales</taxon>
        <taxon>Microbacteriaceae</taxon>
        <taxon>Microbacterium</taxon>
    </lineage>
</organism>
<evidence type="ECO:0000256" key="1">
    <source>
        <dbReference type="ARBA" id="ARBA00010641"/>
    </source>
</evidence>
<dbReference type="CDD" id="cd06171">
    <property type="entry name" value="Sigma70_r4"/>
    <property type="match status" value="1"/>
</dbReference>